<dbReference type="InterPro" id="IPR019805">
    <property type="entry name" value="Heat_shock_protein_90_CS"/>
</dbReference>
<comment type="caution">
    <text evidence="9">The sequence shown here is derived from an EMBL/GenBank/DDBJ whole genome shotgun (WGS) entry which is preliminary data.</text>
</comment>
<dbReference type="InterPro" id="IPR020568">
    <property type="entry name" value="Ribosomal_Su5_D2-typ_SF"/>
</dbReference>
<dbReference type="Proteomes" id="UP000239863">
    <property type="component" value="Unassembled WGS sequence"/>
</dbReference>
<accession>A0A2S6FY17</accession>
<dbReference type="FunFam" id="3.30.565.10:FF:000357">
    <property type="entry name" value="Heat shock protein HSP 90-beta"/>
    <property type="match status" value="1"/>
</dbReference>
<dbReference type="Gene3D" id="3.30.565.10">
    <property type="entry name" value="Histidine kinase-like ATPase, C-terminal domain"/>
    <property type="match status" value="1"/>
</dbReference>
<comment type="similarity">
    <text evidence="1 7">Belongs to the heat shock protein 90 family.</text>
</comment>
<dbReference type="GO" id="GO:0005524">
    <property type="term" value="F:ATP binding"/>
    <property type="evidence" value="ECO:0007669"/>
    <property type="project" value="UniProtKB-UniRule"/>
</dbReference>
<sequence>METKEFKAESKRLLDLMINSIYTHKEIFLRELISNSSDAIDKIYYRALTDDSLSFDKESYYVKIAADKENRILKITDTGIGMTKEELENNLGVIAKSGSLAFKKENDSKDGHDIIGQFGVGFYAAFMVAETVTVISKSLDSGEAYKWESKGAEGYTIEPCTKDSVGTEIILKIKENTEDENYDEYLDEYRLKEIIKKYSDFIRYPIKMDITNTKLKEGTEDEYEEYIEEQTINSMVPIWKKNKSELKEEDYDKFYEEKHYGYDKPLKHIHIIVDGAVRYNSILFIPQNTPYDYYTKEYEKGLELYSSGVLIMDKCQDLLPDYFSFVKGMVDSEDLSLNISREMLQHDRQLKLIAKNIKNKIKSELVSLLKNEREKYEKFYESFGRQLKYGVYNDFGADKEMLQDLLMFYSSKEKKLVTLDEYISRMPESQKYIYYASGESNERIEKLPQTELVAEEGYEILYFTDDVDEFTIRMLMSYKEKEFRSVSSNDLGIETKESEKEEEKAQKEENKELFEYMTKALSGKIKEVRASKRLKHHPVCFSNDGEISIEMEKILNSMPNNQEIKADKILEINTNHDVFKALKSAFEGDKEKLDLYTNLLYTQALLIEGLPINDPVEFTNDICKIMK</sequence>
<dbReference type="EMBL" id="PTIS01000008">
    <property type="protein sequence ID" value="PPK48328.1"/>
    <property type="molecule type" value="Genomic_DNA"/>
</dbReference>
<evidence type="ECO:0000256" key="3">
    <source>
        <dbReference type="ARBA" id="ARBA00022741"/>
    </source>
</evidence>
<evidence type="ECO:0000256" key="8">
    <source>
        <dbReference type="PIRSR" id="PIRSR002583-1"/>
    </source>
</evidence>
<dbReference type="InterPro" id="IPR037196">
    <property type="entry name" value="HSP90_C"/>
</dbReference>
<feature type="binding site" evidence="8">
    <location>
        <position position="82"/>
    </location>
    <ligand>
        <name>ATP</name>
        <dbReference type="ChEBI" id="CHEBI:30616"/>
    </ligand>
</feature>
<reference evidence="9 10" key="1">
    <citation type="submission" date="2018-02" db="EMBL/GenBank/DDBJ databases">
        <title>Genomic Encyclopedia of Archaeal and Bacterial Type Strains, Phase II (KMG-II): from individual species to whole genera.</title>
        <authorList>
            <person name="Goeker M."/>
        </authorList>
    </citation>
    <scope>NUCLEOTIDE SEQUENCE [LARGE SCALE GENOMIC DNA]</scope>
    <source>
        <strain evidence="9 10">DSM 15099</strain>
    </source>
</reference>
<feature type="region of interest" description="C" evidence="7">
    <location>
        <begin position="554"/>
        <end position="627"/>
    </location>
</feature>
<keyword evidence="5 7" id="KW-0346">Stress response</keyword>
<keyword evidence="6 7" id="KW-0143">Chaperone</keyword>
<dbReference type="InterPro" id="IPR001404">
    <property type="entry name" value="Hsp90_fam"/>
</dbReference>
<feature type="binding site" evidence="8">
    <location>
        <position position="77"/>
    </location>
    <ligand>
        <name>ATP</name>
        <dbReference type="ChEBI" id="CHEBI:30616"/>
    </ligand>
</feature>
<dbReference type="Gene3D" id="3.40.50.11260">
    <property type="match status" value="1"/>
</dbReference>
<dbReference type="Pfam" id="PF13589">
    <property type="entry name" value="HATPase_c_3"/>
    <property type="match status" value="1"/>
</dbReference>
<dbReference type="InterPro" id="IPR036890">
    <property type="entry name" value="HATPase_C_sf"/>
</dbReference>
<dbReference type="SUPFAM" id="SSF55874">
    <property type="entry name" value="ATPase domain of HSP90 chaperone/DNA topoisomerase II/histidine kinase"/>
    <property type="match status" value="1"/>
</dbReference>
<feature type="region of interest" description="A; substrate-binding" evidence="7">
    <location>
        <begin position="1"/>
        <end position="341"/>
    </location>
</feature>
<evidence type="ECO:0000256" key="5">
    <source>
        <dbReference type="ARBA" id="ARBA00023016"/>
    </source>
</evidence>
<dbReference type="PRINTS" id="PR00775">
    <property type="entry name" value="HEATSHOCK90"/>
</dbReference>
<dbReference type="GO" id="GO:0140662">
    <property type="term" value="F:ATP-dependent protein folding chaperone"/>
    <property type="evidence" value="ECO:0007669"/>
    <property type="project" value="InterPro"/>
</dbReference>
<dbReference type="STRING" id="37659.GCA_000703125_00536"/>
<comment type="subunit">
    <text evidence="7">Homodimer.</text>
</comment>
<comment type="subcellular location">
    <subcellularLocation>
        <location evidence="7">Cytoplasm</location>
    </subcellularLocation>
</comment>
<dbReference type="NCBIfam" id="NF003555">
    <property type="entry name" value="PRK05218.1"/>
    <property type="match status" value="1"/>
</dbReference>
<evidence type="ECO:0000256" key="1">
    <source>
        <dbReference type="ARBA" id="ARBA00008239"/>
    </source>
</evidence>
<dbReference type="CDD" id="cd16927">
    <property type="entry name" value="HATPase_Hsp90-like"/>
    <property type="match status" value="1"/>
</dbReference>
<feature type="binding site" evidence="8">
    <location>
        <position position="31"/>
    </location>
    <ligand>
        <name>ATP</name>
        <dbReference type="ChEBI" id="CHEBI:30616"/>
    </ligand>
</feature>
<evidence type="ECO:0000313" key="10">
    <source>
        <dbReference type="Proteomes" id="UP000239863"/>
    </source>
</evidence>
<dbReference type="OrthoDB" id="9802640at2"/>
<comment type="caution">
    <text evidence="7">Lacks conserved residue(s) required for the propagation of feature annotation.</text>
</comment>
<feature type="binding site" evidence="8">
    <location>
        <position position="35"/>
    </location>
    <ligand>
        <name>ATP</name>
        <dbReference type="ChEBI" id="CHEBI:30616"/>
    </ligand>
</feature>
<dbReference type="RefSeq" id="WP_104409903.1">
    <property type="nucleotide sequence ID" value="NZ_PTIS01000008.1"/>
</dbReference>
<keyword evidence="2 7" id="KW-0963">Cytoplasm</keyword>
<comment type="function">
    <text evidence="7">Molecular chaperone. Has ATPase activity.</text>
</comment>
<dbReference type="GO" id="GO:0005737">
    <property type="term" value="C:cytoplasm"/>
    <property type="evidence" value="ECO:0007669"/>
    <property type="project" value="UniProtKB-SubCell"/>
</dbReference>
<dbReference type="InterPro" id="IPR020575">
    <property type="entry name" value="Hsp90_N"/>
</dbReference>
<keyword evidence="4 7" id="KW-0067">ATP-binding</keyword>
<feature type="binding site" evidence="8">
    <location>
        <position position="167"/>
    </location>
    <ligand>
        <name>ATP</name>
        <dbReference type="ChEBI" id="CHEBI:30616"/>
    </ligand>
</feature>
<evidence type="ECO:0000313" key="9">
    <source>
        <dbReference type="EMBL" id="PPK48328.1"/>
    </source>
</evidence>
<name>A0A2S6FY17_9CLOT</name>
<dbReference type="FunFam" id="1.20.120.790:FF:000006">
    <property type="entry name" value="Chaperone protein HtpG"/>
    <property type="match status" value="1"/>
</dbReference>
<dbReference type="Gene3D" id="3.30.230.80">
    <property type="match status" value="1"/>
</dbReference>
<proteinExistence type="inferred from homology"/>
<feature type="binding site" evidence="8">
    <location>
        <begin position="97"/>
        <end position="98"/>
    </location>
    <ligand>
        <name>ATP</name>
        <dbReference type="ChEBI" id="CHEBI:30616"/>
    </ligand>
</feature>
<dbReference type="PROSITE" id="PS00298">
    <property type="entry name" value="HSP90"/>
    <property type="match status" value="1"/>
</dbReference>
<protein>
    <recommendedName>
        <fullName evidence="7">Chaperone protein HtpG</fullName>
    </recommendedName>
    <alternativeName>
        <fullName evidence="7">Heat shock protein HtpG</fullName>
    </alternativeName>
    <alternativeName>
        <fullName evidence="7">High temperature protein G</fullName>
    </alternativeName>
</protein>
<evidence type="ECO:0000256" key="7">
    <source>
        <dbReference type="HAMAP-Rule" id="MF_00505"/>
    </source>
</evidence>
<evidence type="ECO:0000256" key="6">
    <source>
        <dbReference type="ARBA" id="ARBA00023186"/>
    </source>
</evidence>
<dbReference type="SUPFAM" id="SSF110942">
    <property type="entry name" value="HSP90 C-terminal domain"/>
    <property type="match status" value="1"/>
</dbReference>
<organism evidence="9 10">
    <name type="scientific">Clostridium algidicarnis DSM 15099</name>
    <dbReference type="NCBI Taxonomy" id="1121295"/>
    <lineage>
        <taxon>Bacteria</taxon>
        <taxon>Bacillati</taxon>
        <taxon>Bacillota</taxon>
        <taxon>Clostridia</taxon>
        <taxon>Eubacteriales</taxon>
        <taxon>Clostridiaceae</taxon>
        <taxon>Clostridium</taxon>
    </lineage>
</organism>
<keyword evidence="3 7" id="KW-0547">Nucleotide-binding</keyword>
<dbReference type="PANTHER" id="PTHR11528">
    <property type="entry name" value="HEAT SHOCK PROTEIN 90 FAMILY MEMBER"/>
    <property type="match status" value="1"/>
</dbReference>
<dbReference type="GO" id="GO:0016887">
    <property type="term" value="F:ATP hydrolysis activity"/>
    <property type="evidence" value="ECO:0007669"/>
    <property type="project" value="InterPro"/>
</dbReference>
<dbReference type="PIRSF" id="PIRSF002583">
    <property type="entry name" value="Hsp90"/>
    <property type="match status" value="1"/>
</dbReference>
<feature type="binding site" evidence="8">
    <location>
        <position position="90"/>
    </location>
    <ligand>
        <name>ATP</name>
        <dbReference type="ChEBI" id="CHEBI:30616"/>
    </ligand>
</feature>
<gene>
    <name evidence="7" type="primary">htpG</name>
    <name evidence="9" type="ORF">BD821_10889</name>
</gene>
<dbReference type="Gene3D" id="1.20.120.790">
    <property type="entry name" value="Heat shock protein 90, C-terminal domain"/>
    <property type="match status" value="1"/>
</dbReference>
<dbReference type="SUPFAM" id="SSF54211">
    <property type="entry name" value="Ribosomal protein S5 domain 2-like"/>
    <property type="match status" value="1"/>
</dbReference>
<evidence type="ECO:0000256" key="2">
    <source>
        <dbReference type="ARBA" id="ARBA00022490"/>
    </source>
</evidence>
<evidence type="ECO:0000256" key="4">
    <source>
        <dbReference type="ARBA" id="ARBA00022840"/>
    </source>
</evidence>
<feature type="binding site" evidence="8">
    <location>
        <position position="341"/>
    </location>
    <ligand>
        <name>ATP</name>
        <dbReference type="ChEBI" id="CHEBI:30616"/>
    </ligand>
</feature>
<dbReference type="Pfam" id="PF00183">
    <property type="entry name" value="HSP90"/>
    <property type="match status" value="1"/>
</dbReference>
<dbReference type="FunFam" id="3.40.50.11260:FF:000008">
    <property type="entry name" value="Chaperone protein HtpG"/>
    <property type="match status" value="1"/>
</dbReference>
<dbReference type="GO" id="GO:0051082">
    <property type="term" value="F:unfolded protein binding"/>
    <property type="evidence" value="ECO:0007669"/>
    <property type="project" value="UniProtKB-UniRule"/>
</dbReference>
<feature type="binding site" evidence="8">
    <location>
        <begin position="117"/>
        <end position="122"/>
    </location>
    <ligand>
        <name>ATP</name>
        <dbReference type="ChEBI" id="CHEBI:30616"/>
    </ligand>
</feature>
<dbReference type="HAMAP" id="MF_00505">
    <property type="entry name" value="HSP90"/>
    <property type="match status" value="1"/>
</dbReference>
<dbReference type="AlphaFoldDB" id="A0A2S6FY17"/>
<feature type="binding site" evidence="8">
    <location>
        <position position="96"/>
    </location>
    <ligand>
        <name>ATP</name>
        <dbReference type="ChEBI" id="CHEBI:30616"/>
    </ligand>
</feature>